<sequence length="506" mass="55300">MERDTLPPLPPTPTTHALSWIEPQLVEAVNDHKDGYHIDNICNDTPHPTLSSFKSILQQPHYSYIINSPPTNYTNPYPPPPQQQQQQQQQQPITITNSNNINVPFLSNSNIDSSFLFLSPLFNTTNNNNNNNNGTFDNAFDLGPGPGPDAGFFHSSSASSSVLTALSHPHLPTFDLSSASEFRLLEEAAAENNAAAAALGPELEELSENGNALFSNRAKVLRPLEVLPSLGSQPTLFQKRATLRRGSSGAKKLGGLEVSALTRRRRLEEGEFSEGGSIDASGGGLNYDSDEVDDDDDDENGKGVVVEEIGNNGGSNFVYPNGTLNGGGDHKGKKKNGMPAKNLMAERRRRKKLNDRLYMLRSVVPKISKMDRASILGDAIDYLKELLQRINDLHNELESTPPGSLLPNSSSLQPLTPTPSTLPCRVKEELYPAALPSPRNQPAKVEEKRYCKGSMEEKQYCRGSVRMALKMADSIQSEDHSQGGEHKRTIVGLLRWSGLGLVGKSQ</sequence>
<feature type="compositionally biased region" description="Low complexity" evidence="7">
    <location>
        <begin position="83"/>
        <end position="92"/>
    </location>
</feature>
<proteinExistence type="predicted"/>
<protein>
    <recommendedName>
        <fullName evidence="8">BHLH domain-containing protein</fullName>
    </recommendedName>
</protein>
<evidence type="ECO:0000256" key="4">
    <source>
        <dbReference type="ARBA" id="ARBA00023125"/>
    </source>
</evidence>
<evidence type="ECO:0000256" key="5">
    <source>
        <dbReference type="ARBA" id="ARBA00023163"/>
    </source>
</evidence>
<organism evidence="9 10">
    <name type="scientific">Crotalaria pallida</name>
    <name type="common">Smooth rattlebox</name>
    <name type="synonym">Crotalaria striata</name>
    <dbReference type="NCBI Taxonomy" id="3830"/>
    <lineage>
        <taxon>Eukaryota</taxon>
        <taxon>Viridiplantae</taxon>
        <taxon>Streptophyta</taxon>
        <taxon>Embryophyta</taxon>
        <taxon>Tracheophyta</taxon>
        <taxon>Spermatophyta</taxon>
        <taxon>Magnoliopsida</taxon>
        <taxon>eudicotyledons</taxon>
        <taxon>Gunneridae</taxon>
        <taxon>Pentapetalae</taxon>
        <taxon>rosids</taxon>
        <taxon>fabids</taxon>
        <taxon>Fabales</taxon>
        <taxon>Fabaceae</taxon>
        <taxon>Papilionoideae</taxon>
        <taxon>50 kb inversion clade</taxon>
        <taxon>genistoids sensu lato</taxon>
        <taxon>core genistoids</taxon>
        <taxon>Crotalarieae</taxon>
        <taxon>Crotalaria</taxon>
    </lineage>
</organism>
<dbReference type="PANTHER" id="PTHR31945:SF129">
    <property type="entry name" value="TRANSCRIPTION FACTOR SCREAM2"/>
    <property type="match status" value="1"/>
</dbReference>
<evidence type="ECO:0000259" key="8">
    <source>
        <dbReference type="PROSITE" id="PS50888"/>
    </source>
</evidence>
<evidence type="ECO:0000313" key="9">
    <source>
        <dbReference type="EMBL" id="KAK7290555.1"/>
    </source>
</evidence>
<evidence type="ECO:0000256" key="1">
    <source>
        <dbReference type="ARBA" id="ARBA00004123"/>
    </source>
</evidence>
<evidence type="ECO:0000256" key="2">
    <source>
        <dbReference type="ARBA" id="ARBA00022473"/>
    </source>
</evidence>
<feature type="region of interest" description="Disordered" evidence="7">
    <location>
        <begin position="267"/>
        <end position="341"/>
    </location>
</feature>
<gene>
    <name evidence="9" type="ORF">RIF29_05061</name>
</gene>
<dbReference type="CDD" id="cd11443">
    <property type="entry name" value="bHLH_AtAMS_like"/>
    <property type="match status" value="1"/>
</dbReference>
<keyword evidence="3" id="KW-0805">Transcription regulation</keyword>
<dbReference type="Pfam" id="PF00010">
    <property type="entry name" value="HLH"/>
    <property type="match status" value="1"/>
</dbReference>
<dbReference type="PANTHER" id="PTHR31945">
    <property type="entry name" value="TRANSCRIPTION FACTOR SCREAM2-RELATED"/>
    <property type="match status" value="1"/>
</dbReference>
<feature type="compositionally biased region" description="Low complexity" evidence="7">
    <location>
        <begin position="399"/>
        <end position="421"/>
    </location>
</feature>
<dbReference type="SMART" id="SM00353">
    <property type="entry name" value="HLH"/>
    <property type="match status" value="1"/>
</dbReference>
<comment type="caution">
    <text evidence="9">The sequence shown here is derived from an EMBL/GenBank/DDBJ whole genome shotgun (WGS) entry which is preliminary data.</text>
</comment>
<feature type="domain" description="BHLH" evidence="8">
    <location>
        <begin position="337"/>
        <end position="386"/>
    </location>
</feature>
<dbReference type="SUPFAM" id="SSF47459">
    <property type="entry name" value="HLH, helix-loop-helix DNA-binding domain"/>
    <property type="match status" value="1"/>
</dbReference>
<dbReference type="GO" id="GO:0046983">
    <property type="term" value="F:protein dimerization activity"/>
    <property type="evidence" value="ECO:0007669"/>
    <property type="project" value="InterPro"/>
</dbReference>
<dbReference type="GO" id="GO:0005634">
    <property type="term" value="C:nucleus"/>
    <property type="evidence" value="ECO:0007669"/>
    <property type="project" value="UniProtKB-SubCell"/>
</dbReference>
<dbReference type="InterPro" id="IPR036638">
    <property type="entry name" value="HLH_DNA-bd_sf"/>
</dbReference>
<evidence type="ECO:0000313" key="10">
    <source>
        <dbReference type="Proteomes" id="UP001372338"/>
    </source>
</evidence>
<dbReference type="PROSITE" id="PS50888">
    <property type="entry name" value="BHLH"/>
    <property type="match status" value="1"/>
</dbReference>
<dbReference type="GO" id="GO:0043565">
    <property type="term" value="F:sequence-specific DNA binding"/>
    <property type="evidence" value="ECO:0007669"/>
    <property type="project" value="TreeGrafter"/>
</dbReference>
<feature type="compositionally biased region" description="Low complexity" evidence="7">
    <location>
        <begin position="65"/>
        <end position="75"/>
    </location>
</feature>
<accession>A0AAN9P9K6</accession>
<comment type="subcellular location">
    <subcellularLocation>
        <location evidence="1">Nucleus</location>
    </subcellularLocation>
</comment>
<keyword evidence="10" id="KW-1185">Reference proteome</keyword>
<dbReference type="InterPro" id="IPR051358">
    <property type="entry name" value="TF_AMS/ICE1/BHLH6-like"/>
</dbReference>
<dbReference type="InterPro" id="IPR011598">
    <property type="entry name" value="bHLH_dom"/>
</dbReference>
<keyword evidence="6" id="KW-0539">Nucleus</keyword>
<evidence type="ECO:0000256" key="3">
    <source>
        <dbReference type="ARBA" id="ARBA00023015"/>
    </source>
</evidence>
<dbReference type="EMBL" id="JAYWIO010000001">
    <property type="protein sequence ID" value="KAK7290555.1"/>
    <property type="molecule type" value="Genomic_DNA"/>
</dbReference>
<name>A0AAN9P9K6_CROPI</name>
<keyword evidence="2" id="KW-0217">Developmental protein</keyword>
<evidence type="ECO:0000256" key="6">
    <source>
        <dbReference type="ARBA" id="ARBA00023242"/>
    </source>
</evidence>
<dbReference type="Proteomes" id="UP001372338">
    <property type="component" value="Unassembled WGS sequence"/>
</dbReference>
<feature type="compositionally biased region" description="Acidic residues" evidence="7">
    <location>
        <begin position="288"/>
        <end position="299"/>
    </location>
</feature>
<dbReference type="FunFam" id="4.10.280.10:FF:000066">
    <property type="entry name" value="BHLH transcription factor"/>
    <property type="match status" value="1"/>
</dbReference>
<reference evidence="9 10" key="1">
    <citation type="submission" date="2024-01" db="EMBL/GenBank/DDBJ databases">
        <title>The genomes of 5 underutilized Papilionoideae crops provide insights into root nodulation and disease resistanc.</title>
        <authorList>
            <person name="Yuan L."/>
        </authorList>
    </citation>
    <scope>NUCLEOTIDE SEQUENCE [LARGE SCALE GENOMIC DNA]</scope>
    <source>
        <strain evidence="9">ZHUSHIDOU_FW_LH</strain>
        <tissue evidence="9">Leaf</tissue>
    </source>
</reference>
<keyword evidence="5" id="KW-0804">Transcription</keyword>
<dbReference type="AlphaFoldDB" id="A0AAN9P9K6"/>
<feature type="region of interest" description="Disordered" evidence="7">
    <location>
        <begin position="65"/>
        <end position="92"/>
    </location>
</feature>
<feature type="region of interest" description="Disordered" evidence="7">
    <location>
        <begin position="398"/>
        <end position="421"/>
    </location>
</feature>
<keyword evidence="4" id="KW-0238">DNA-binding</keyword>
<dbReference type="GO" id="GO:0003700">
    <property type="term" value="F:DNA-binding transcription factor activity"/>
    <property type="evidence" value="ECO:0007669"/>
    <property type="project" value="TreeGrafter"/>
</dbReference>
<evidence type="ECO:0000256" key="7">
    <source>
        <dbReference type="SAM" id="MobiDB-lite"/>
    </source>
</evidence>
<dbReference type="Gene3D" id="4.10.280.10">
    <property type="entry name" value="Helix-loop-helix DNA-binding domain"/>
    <property type="match status" value="1"/>
</dbReference>